<feature type="compositionally biased region" description="Low complexity" evidence="2">
    <location>
        <begin position="115"/>
        <end position="126"/>
    </location>
</feature>
<dbReference type="Gene3D" id="4.10.60.10">
    <property type="entry name" value="Zinc finger, CCHC-type"/>
    <property type="match status" value="1"/>
</dbReference>
<evidence type="ECO:0000259" key="3">
    <source>
        <dbReference type="PROSITE" id="PS50158"/>
    </source>
</evidence>
<dbReference type="PROSITE" id="PS50158">
    <property type="entry name" value="ZF_CCHC"/>
    <property type="match status" value="1"/>
</dbReference>
<dbReference type="SUPFAM" id="SSF57756">
    <property type="entry name" value="Retrovirus zinc finger-like domains"/>
    <property type="match status" value="1"/>
</dbReference>
<reference evidence="4" key="1">
    <citation type="submission" date="2025-08" db="UniProtKB">
        <authorList>
            <consortium name="RefSeq"/>
        </authorList>
    </citation>
    <scope>IDENTIFICATION</scope>
</reference>
<dbReference type="PaxDb" id="4097-A0A1S3X7Y8"/>
<evidence type="ECO:0000256" key="2">
    <source>
        <dbReference type="SAM" id="MobiDB-lite"/>
    </source>
</evidence>
<accession>A0A1S3X7Y8</accession>
<dbReference type="KEGG" id="nta:107762060"/>
<dbReference type="AlphaFoldDB" id="A0A1S3X7Y8"/>
<dbReference type="SMART" id="SM00343">
    <property type="entry name" value="ZnF_C2HC"/>
    <property type="match status" value="1"/>
</dbReference>
<dbReference type="Pfam" id="PF00098">
    <property type="entry name" value="zf-CCHC"/>
    <property type="match status" value="1"/>
</dbReference>
<feature type="domain" description="CCHC-type" evidence="3">
    <location>
        <begin position="95"/>
        <end position="108"/>
    </location>
</feature>
<protein>
    <submittedName>
        <fullName evidence="4">DNA-binding protein HEXBP-like</fullName>
    </submittedName>
</protein>
<feature type="compositionally biased region" description="Basic and acidic residues" evidence="2">
    <location>
        <begin position="1"/>
        <end position="14"/>
    </location>
</feature>
<dbReference type="InterPro" id="IPR001878">
    <property type="entry name" value="Znf_CCHC"/>
</dbReference>
<evidence type="ECO:0000256" key="1">
    <source>
        <dbReference type="PROSITE-ProRule" id="PRU00047"/>
    </source>
</evidence>
<dbReference type="RefSeq" id="XP_016435863.1">
    <property type="nucleotide sequence ID" value="XM_016580377.1"/>
</dbReference>
<evidence type="ECO:0000313" key="4">
    <source>
        <dbReference type="RefSeq" id="XP_016435863.1"/>
    </source>
</evidence>
<name>A0A1S3X7Y8_TOBAC</name>
<keyword evidence="1" id="KW-0863">Zinc-finger</keyword>
<dbReference type="GO" id="GO:0003676">
    <property type="term" value="F:nucleic acid binding"/>
    <property type="evidence" value="ECO:0007669"/>
    <property type="project" value="InterPro"/>
</dbReference>
<feature type="region of interest" description="Disordered" evidence="2">
    <location>
        <begin position="1"/>
        <end position="89"/>
    </location>
</feature>
<keyword evidence="1" id="KW-0862">Zinc</keyword>
<dbReference type="GO" id="GO:0008270">
    <property type="term" value="F:zinc ion binding"/>
    <property type="evidence" value="ECO:0007669"/>
    <property type="project" value="UniProtKB-KW"/>
</dbReference>
<feature type="compositionally biased region" description="Polar residues" evidence="2">
    <location>
        <begin position="54"/>
        <end position="68"/>
    </location>
</feature>
<gene>
    <name evidence="4" type="primary">LOC107762060</name>
</gene>
<proteinExistence type="predicted"/>
<feature type="region of interest" description="Disordered" evidence="2">
    <location>
        <begin position="109"/>
        <end position="150"/>
    </location>
</feature>
<sequence length="150" mass="15867">MVHSQERVEREAKRPCRQGGFSGSPSRGQFQYGRGRPFRHAHTTRSGHRGASSGHCSHSYQQGHSSPGLSMPGPSASYPGARGSLQSPAPALGSCYECGEFGHMRRECSRIVGGPAPQRSHSMSSSPAPPPPAQPARGEAHSARGRLRGG</sequence>
<keyword evidence="1" id="KW-0479">Metal-binding</keyword>
<dbReference type="OrthoDB" id="3267956at2759"/>
<feature type="compositionally biased region" description="Basic residues" evidence="2">
    <location>
        <begin position="36"/>
        <end position="48"/>
    </location>
</feature>
<feature type="non-terminal residue" evidence="4">
    <location>
        <position position="150"/>
    </location>
</feature>
<organism evidence="4">
    <name type="scientific">Nicotiana tabacum</name>
    <name type="common">Common tobacco</name>
    <dbReference type="NCBI Taxonomy" id="4097"/>
    <lineage>
        <taxon>Eukaryota</taxon>
        <taxon>Viridiplantae</taxon>
        <taxon>Streptophyta</taxon>
        <taxon>Embryophyta</taxon>
        <taxon>Tracheophyta</taxon>
        <taxon>Spermatophyta</taxon>
        <taxon>Magnoliopsida</taxon>
        <taxon>eudicotyledons</taxon>
        <taxon>Gunneridae</taxon>
        <taxon>Pentapetalae</taxon>
        <taxon>asterids</taxon>
        <taxon>lamiids</taxon>
        <taxon>Solanales</taxon>
        <taxon>Solanaceae</taxon>
        <taxon>Nicotianoideae</taxon>
        <taxon>Nicotianeae</taxon>
        <taxon>Nicotiana</taxon>
    </lineage>
</organism>
<dbReference type="InterPro" id="IPR036875">
    <property type="entry name" value="Znf_CCHC_sf"/>
</dbReference>